<reference evidence="1" key="2">
    <citation type="submission" date="2017-11" db="EMBL/GenBank/DDBJ databases">
        <title>Coralsnake Venomics: Analyses of Venom Gland Transcriptomes and Proteomes of Six Brazilian Taxa.</title>
        <authorList>
            <person name="Aird S.D."/>
            <person name="Jorge da Silva N."/>
            <person name="Qiu L."/>
            <person name="Villar-Briones A."/>
            <person name="Aparecida-Saddi V."/>
            <person name="Campos-Telles M.P."/>
            <person name="Grau M."/>
            <person name="Mikheyev A.S."/>
        </authorList>
    </citation>
    <scope>NUCLEOTIDE SEQUENCE</scope>
    <source>
        <tissue evidence="1">Venom_gland</tissue>
    </source>
</reference>
<reference evidence="1" key="1">
    <citation type="submission" date="2017-07" db="EMBL/GenBank/DDBJ databases">
        <authorList>
            <person name="Mikheyev A."/>
            <person name="Grau M."/>
        </authorList>
    </citation>
    <scope>NUCLEOTIDE SEQUENCE</scope>
    <source>
        <tissue evidence="1">Venom_gland</tissue>
    </source>
</reference>
<proteinExistence type="predicted"/>
<accession>A0A2D4PD82</accession>
<organism evidence="1">
    <name type="scientific">Micrurus surinamensis</name>
    <name type="common">Surinam coral snake</name>
    <dbReference type="NCBI Taxonomy" id="129470"/>
    <lineage>
        <taxon>Eukaryota</taxon>
        <taxon>Metazoa</taxon>
        <taxon>Chordata</taxon>
        <taxon>Craniata</taxon>
        <taxon>Vertebrata</taxon>
        <taxon>Euteleostomi</taxon>
        <taxon>Lepidosauria</taxon>
        <taxon>Squamata</taxon>
        <taxon>Bifurcata</taxon>
        <taxon>Unidentata</taxon>
        <taxon>Episquamata</taxon>
        <taxon>Toxicofera</taxon>
        <taxon>Serpentes</taxon>
        <taxon>Colubroidea</taxon>
        <taxon>Elapidae</taxon>
        <taxon>Elapinae</taxon>
        <taxon>Micrurus</taxon>
    </lineage>
</organism>
<evidence type="ECO:0000313" key="1">
    <source>
        <dbReference type="EMBL" id="LAB55189.1"/>
    </source>
</evidence>
<dbReference type="EMBL" id="IACN01065072">
    <property type="protein sequence ID" value="LAB55189.1"/>
    <property type="molecule type" value="Transcribed_RNA"/>
</dbReference>
<sequence length="124" mass="13276">MDYMQSSKVQKLLSSIICRFELYCSVPQPFWVVSLTLGGGRGEGQVCICAHAELHLCEQQAGVGTAHASGAVSTSAYRTCERRGSPLLSQVGLRVPATHTAQLQISHSSVVGHNPQVGDPRTIE</sequence>
<dbReference type="AlphaFoldDB" id="A0A2D4PD82"/>
<name>A0A2D4PD82_MICSU</name>
<protein>
    <submittedName>
        <fullName evidence="1">Uncharacterized protein</fullName>
    </submittedName>
</protein>